<feature type="domain" description="DUF1989" evidence="1">
    <location>
        <begin position="45"/>
        <end position="231"/>
    </location>
</feature>
<dbReference type="AlphaFoldDB" id="A0A8E2FCU5"/>
<dbReference type="OrthoDB" id="504708at2759"/>
<protein>
    <submittedName>
        <fullName evidence="2">Meiotic chromosome segregation protein</fullName>
    </submittedName>
</protein>
<proteinExistence type="predicted"/>
<gene>
    <name evidence="2" type="ORF">AOQ84DRAFT_280610</name>
</gene>
<dbReference type="Proteomes" id="UP000250140">
    <property type="component" value="Unassembled WGS sequence"/>
</dbReference>
<name>A0A8E2FCU5_9PEZI</name>
<organism evidence="2 3">
    <name type="scientific">Glonium stellatum</name>
    <dbReference type="NCBI Taxonomy" id="574774"/>
    <lineage>
        <taxon>Eukaryota</taxon>
        <taxon>Fungi</taxon>
        <taxon>Dikarya</taxon>
        <taxon>Ascomycota</taxon>
        <taxon>Pezizomycotina</taxon>
        <taxon>Dothideomycetes</taxon>
        <taxon>Pleosporomycetidae</taxon>
        <taxon>Gloniales</taxon>
        <taxon>Gloniaceae</taxon>
        <taxon>Glonium</taxon>
    </lineage>
</organism>
<accession>A0A8E2FCU5</accession>
<evidence type="ECO:0000259" key="1">
    <source>
        <dbReference type="Pfam" id="PF09347"/>
    </source>
</evidence>
<dbReference type="Pfam" id="PF09347">
    <property type="entry name" value="DUF1989"/>
    <property type="match status" value="1"/>
</dbReference>
<sequence length="318" mass="35667">MAEQTIIPPRPAYFPTSASSPLHPPSTLYARIASSPRTLVQTLNIPPRSGLAFRVPATCIFRLSTPFGPQVGDLNIWNAHDPRERFWAARTRQLQGSHLRESDRLWSCLPFMRPLCGVIRDGCSLGDKAVKQGDRLERGERTRWGGRCHDLLGTRCDPYVNQMLTSTSYDYHCHSNLVRAIIPYGLTEFDVHDVLNVFQVTGLDPDGRYFMEASPANPDSYIEFFAEQDLLCALSTCPGGDLSAWGWGMADELTDSIEGQKKMKETCNPIKVEVWNIAEEERTDVLRGWELPKRPEYRGMHGMAVPKGESQGDVQGLA</sequence>
<dbReference type="EMBL" id="KV748552">
    <property type="protein sequence ID" value="OCL14646.1"/>
    <property type="molecule type" value="Genomic_DNA"/>
</dbReference>
<evidence type="ECO:0000313" key="2">
    <source>
        <dbReference type="EMBL" id="OCL14646.1"/>
    </source>
</evidence>
<dbReference type="PANTHER" id="PTHR31527:SF0">
    <property type="entry name" value="RE64534P"/>
    <property type="match status" value="1"/>
</dbReference>
<dbReference type="InterPro" id="IPR018959">
    <property type="entry name" value="DUF1989"/>
</dbReference>
<dbReference type="PANTHER" id="PTHR31527">
    <property type="entry name" value="RE64534P"/>
    <property type="match status" value="1"/>
</dbReference>
<keyword evidence="3" id="KW-1185">Reference proteome</keyword>
<evidence type="ECO:0000313" key="3">
    <source>
        <dbReference type="Proteomes" id="UP000250140"/>
    </source>
</evidence>
<reference evidence="2 3" key="1">
    <citation type="journal article" date="2016" name="Nat. Commun.">
        <title>Ectomycorrhizal ecology is imprinted in the genome of the dominant symbiotic fungus Cenococcum geophilum.</title>
        <authorList>
            <consortium name="DOE Joint Genome Institute"/>
            <person name="Peter M."/>
            <person name="Kohler A."/>
            <person name="Ohm R.A."/>
            <person name="Kuo A."/>
            <person name="Krutzmann J."/>
            <person name="Morin E."/>
            <person name="Arend M."/>
            <person name="Barry K.W."/>
            <person name="Binder M."/>
            <person name="Choi C."/>
            <person name="Clum A."/>
            <person name="Copeland A."/>
            <person name="Grisel N."/>
            <person name="Haridas S."/>
            <person name="Kipfer T."/>
            <person name="LaButti K."/>
            <person name="Lindquist E."/>
            <person name="Lipzen A."/>
            <person name="Maire R."/>
            <person name="Meier B."/>
            <person name="Mihaltcheva S."/>
            <person name="Molinier V."/>
            <person name="Murat C."/>
            <person name="Poggeler S."/>
            <person name="Quandt C.A."/>
            <person name="Sperisen C."/>
            <person name="Tritt A."/>
            <person name="Tisserant E."/>
            <person name="Crous P.W."/>
            <person name="Henrissat B."/>
            <person name="Nehls U."/>
            <person name="Egli S."/>
            <person name="Spatafora J.W."/>
            <person name="Grigoriev I.V."/>
            <person name="Martin F.M."/>
        </authorList>
    </citation>
    <scope>NUCLEOTIDE SEQUENCE [LARGE SCALE GENOMIC DNA]</scope>
    <source>
        <strain evidence="2 3">CBS 207.34</strain>
    </source>
</reference>